<evidence type="ECO:0000259" key="8">
    <source>
        <dbReference type="Pfam" id="PF02900"/>
    </source>
</evidence>
<dbReference type="CDD" id="cd07363">
    <property type="entry name" value="45_DOPA_Dioxygenase"/>
    <property type="match status" value="1"/>
</dbReference>
<dbReference type="InterPro" id="IPR014436">
    <property type="entry name" value="Extradiol_dOase_DODA"/>
</dbReference>
<keyword evidence="10" id="KW-1185">Reference proteome</keyword>
<feature type="region of interest" description="Disordered" evidence="6">
    <location>
        <begin position="61"/>
        <end position="83"/>
    </location>
</feature>
<reference evidence="9 10" key="1">
    <citation type="submission" date="2020-07" db="EMBL/GenBank/DDBJ databases">
        <title>Metarhizium humberi genome.</title>
        <authorList>
            <person name="Lysoe E."/>
        </authorList>
    </citation>
    <scope>NUCLEOTIDE SEQUENCE [LARGE SCALE GENOMIC DNA]</scope>
    <source>
        <strain evidence="9 10">ESALQ1638</strain>
    </source>
</reference>
<protein>
    <recommendedName>
        <fullName evidence="8">Extradiol ring-cleavage dioxygenase class III enzyme subunit B domain-containing protein</fullName>
    </recommendedName>
</protein>
<keyword evidence="5" id="KW-0560">Oxidoreductase</keyword>
<dbReference type="Pfam" id="PF02900">
    <property type="entry name" value="LigB"/>
    <property type="match status" value="1"/>
</dbReference>
<dbReference type="PANTHER" id="PTHR30096:SF0">
    <property type="entry name" value="4,5-DOPA DIOXYGENASE EXTRADIOL-LIKE PROTEIN"/>
    <property type="match status" value="1"/>
</dbReference>
<evidence type="ECO:0000313" key="9">
    <source>
        <dbReference type="EMBL" id="KAH0593738.1"/>
    </source>
</evidence>
<evidence type="ECO:0000256" key="5">
    <source>
        <dbReference type="ARBA" id="ARBA00023002"/>
    </source>
</evidence>
<feature type="domain" description="Extradiol ring-cleavage dioxygenase class III enzyme subunit B" evidence="8">
    <location>
        <begin position="91"/>
        <end position="340"/>
    </location>
</feature>
<dbReference type="GO" id="GO:0016702">
    <property type="term" value="F:oxidoreductase activity, acting on single donors with incorporation of molecular oxygen, incorporation of two atoms of oxygen"/>
    <property type="evidence" value="ECO:0007669"/>
    <property type="project" value="UniProtKB-ARBA"/>
</dbReference>
<keyword evidence="4" id="KW-0862">Zinc</keyword>
<dbReference type="GO" id="GO:0008198">
    <property type="term" value="F:ferrous iron binding"/>
    <property type="evidence" value="ECO:0007669"/>
    <property type="project" value="InterPro"/>
</dbReference>
<gene>
    <name evidence="9" type="ORF">MHUMG1_08489</name>
</gene>
<evidence type="ECO:0000256" key="3">
    <source>
        <dbReference type="ARBA" id="ARBA00022723"/>
    </source>
</evidence>
<name>A0A9P8M4P5_9HYPO</name>
<keyword evidence="7" id="KW-1133">Transmembrane helix</keyword>
<comment type="cofactor">
    <cofactor evidence="1">
        <name>Zn(2+)</name>
        <dbReference type="ChEBI" id="CHEBI:29105"/>
    </cofactor>
</comment>
<keyword evidence="7" id="KW-0472">Membrane</keyword>
<evidence type="ECO:0000256" key="2">
    <source>
        <dbReference type="ARBA" id="ARBA00007581"/>
    </source>
</evidence>
<evidence type="ECO:0000313" key="10">
    <source>
        <dbReference type="Proteomes" id="UP000764110"/>
    </source>
</evidence>
<accession>A0A9P8M4P5</accession>
<proteinExistence type="inferred from homology"/>
<evidence type="ECO:0000256" key="4">
    <source>
        <dbReference type="ARBA" id="ARBA00022833"/>
    </source>
</evidence>
<feature type="transmembrane region" description="Helical" evidence="7">
    <location>
        <begin position="34"/>
        <end position="52"/>
    </location>
</feature>
<comment type="similarity">
    <text evidence="2">Belongs to the DODA-type extradiol aromatic ring-opening dioxygenase family.</text>
</comment>
<keyword evidence="3" id="KW-0479">Metal-binding</keyword>
<dbReference type="GO" id="GO:0008270">
    <property type="term" value="F:zinc ion binding"/>
    <property type="evidence" value="ECO:0007669"/>
    <property type="project" value="InterPro"/>
</dbReference>
<evidence type="ECO:0000256" key="6">
    <source>
        <dbReference type="SAM" id="MobiDB-lite"/>
    </source>
</evidence>
<dbReference type="Gene3D" id="3.40.830.10">
    <property type="entry name" value="LigB-like"/>
    <property type="match status" value="1"/>
</dbReference>
<dbReference type="Proteomes" id="UP000764110">
    <property type="component" value="Unassembled WGS sequence"/>
</dbReference>
<dbReference type="EMBL" id="JACEFI010000019">
    <property type="protein sequence ID" value="KAH0593738.1"/>
    <property type="molecule type" value="Genomic_DNA"/>
</dbReference>
<keyword evidence="7" id="KW-0812">Transmembrane</keyword>
<evidence type="ECO:0000256" key="1">
    <source>
        <dbReference type="ARBA" id="ARBA00001947"/>
    </source>
</evidence>
<organism evidence="9 10">
    <name type="scientific">Metarhizium humberi</name>
    <dbReference type="NCBI Taxonomy" id="2596975"/>
    <lineage>
        <taxon>Eukaryota</taxon>
        <taxon>Fungi</taxon>
        <taxon>Dikarya</taxon>
        <taxon>Ascomycota</taxon>
        <taxon>Pezizomycotina</taxon>
        <taxon>Sordariomycetes</taxon>
        <taxon>Hypocreomycetidae</taxon>
        <taxon>Hypocreales</taxon>
        <taxon>Clavicipitaceae</taxon>
        <taxon>Metarhizium</taxon>
    </lineage>
</organism>
<sequence length="362" mass="39117">MQSTVYKTAGIAAAAPGTKVPSEQTMSWLSSRSLALASIAVVLALLLSPISLTDIAAKTAAPFRQPSSSSPSSSKNTSSSPAAPMAKPPVYFFSHGGPTVQYDTQHAAYPVLQQIGREITQKVKPKAVVVFSAHWQGARDEIYVNKDEHADLIYEVADSFYGFPDHYYQAKYPNKGDAQLASRIMVMLSEAGIASRGVSRGLDHGVWSGFTVAFDPETNPLNVPLVQVSLFKSESPSAHYALGRAVSALRDEGVVIIGAGMSVHNLRDLHSVFDGDGAPLPYTVSFDNALREAVEADPAQREDRMAAVCARPDARQAHPYMDHVMPVFVAAGAAYEDRGKQTWTFHEGSMGWAQYRFGQLPE</sequence>
<dbReference type="InterPro" id="IPR004183">
    <property type="entry name" value="Xdiol_dOase_suB"/>
</dbReference>
<comment type="caution">
    <text evidence="9">The sequence shown here is derived from an EMBL/GenBank/DDBJ whole genome shotgun (WGS) entry which is preliminary data.</text>
</comment>
<evidence type="ECO:0000256" key="7">
    <source>
        <dbReference type="SAM" id="Phobius"/>
    </source>
</evidence>
<dbReference type="SUPFAM" id="SSF53213">
    <property type="entry name" value="LigB-like"/>
    <property type="match status" value="1"/>
</dbReference>
<dbReference type="PANTHER" id="PTHR30096">
    <property type="entry name" value="4,5-DOPA DIOXYGENASE EXTRADIOL-LIKE PROTEIN"/>
    <property type="match status" value="1"/>
</dbReference>
<dbReference type="AlphaFoldDB" id="A0A9P8M4P5"/>